<proteinExistence type="predicted"/>
<dbReference type="EMBL" id="QUAH01000017">
    <property type="protein sequence ID" value="RFT14901.1"/>
    <property type="molecule type" value="Genomic_DNA"/>
</dbReference>
<name>A0A3E2BJH7_9BACT</name>
<protein>
    <submittedName>
        <fullName evidence="1">Uncharacterized protein</fullName>
    </submittedName>
</protein>
<reference evidence="1 2" key="1">
    <citation type="submission" date="2018-08" db="EMBL/GenBank/DDBJ databases">
        <title>Genome analysis of the thermophilic bacterium of the candidate phylum Aminicenantes from deep subsurface aquifer revealed its physiology and ecological role.</title>
        <authorList>
            <person name="Kadnikov V.V."/>
            <person name="Mardanov A.V."/>
            <person name="Beletsky A.V."/>
            <person name="Karnachuk O.V."/>
            <person name="Ravin N.V."/>
        </authorList>
    </citation>
    <scope>NUCLEOTIDE SEQUENCE [LARGE SCALE GENOMIC DNA]</scope>
    <source>
        <strain evidence="1">BY38</strain>
    </source>
</reference>
<dbReference type="Proteomes" id="UP000257323">
    <property type="component" value="Unassembled WGS sequence"/>
</dbReference>
<evidence type="ECO:0000313" key="2">
    <source>
        <dbReference type="Proteomes" id="UP000257323"/>
    </source>
</evidence>
<organism evidence="1 2">
    <name type="scientific">Candidatus Saccharicenans subterraneus</name>
    <dbReference type="NCBI Taxonomy" id="2508984"/>
    <lineage>
        <taxon>Bacteria</taxon>
        <taxon>Candidatus Aminicenantota</taxon>
        <taxon>Candidatus Aminicenantia</taxon>
        <taxon>Candidatus Aminicenantales</taxon>
        <taxon>Candidatus Saccharicenantaceae</taxon>
        <taxon>Candidatus Saccharicenans</taxon>
    </lineage>
</organism>
<accession>A0A3E2BJH7</accession>
<dbReference type="AlphaFoldDB" id="A0A3E2BJH7"/>
<comment type="caution">
    <text evidence="1">The sequence shown here is derived from an EMBL/GenBank/DDBJ whole genome shotgun (WGS) entry which is preliminary data.</text>
</comment>
<sequence>MDEMKNGVFDQNINKSSIQGVTGERRGERLLELSLPALVLGENASGRKFRETTELLSISSEVARFRLKNQVKIGTVLKLSLDIPATALLIHPLHLEISGQVSRIEYNAEKTCQQLVTLELGKKFQLQPAGLASQ</sequence>
<evidence type="ECO:0000313" key="1">
    <source>
        <dbReference type="EMBL" id="RFT14901.1"/>
    </source>
</evidence>
<gene>
    <name evidence="1" type="ORF">OP8BY_1499</name>
</gene>